<name>A0A0E9WF16_ANGAN</name>
<accession>A0A0E9WF16</accession>
<proteinExistence type="predicted"/>
<dbReference type="EMBL" id="GBXM01020494">
    <property type="protein sequence ID" value="JAH88083.1"/>
    <property type="molecule type" value="Transcribed_RNA"/>
</dbReference>
<reference evidence="1" key="2">
    <citation type="journal article" date="2015" name="Fish Shellfish Immunol.">
        <title>Early steps in the European eel (Anguilla anguilla)-Vibrio vulnificus interaction in the gills: Role of the RtxA13 toxin.</title>
        <authorList>
            <person name="Callol A."/>
            <person name="Pajuelo D."/>
            <person name="Ebbesson L."/>
            <person name="Teles M."/>
            <person name="MacKenzie S."/>
            <person name="Amaro C."/>
        </authorList>
    </citation>
    <scope>NUCLEOTIDE SEQUENCE</scope>
</reference>
<sequence>MDTAKLARLMLTSLKACSRKMPTMMVTKPAKVPMMSSGPMCSHSLKRMAEQLSTDVVKKT</sequence>
<evidence type="ECO:0000313" key="1">
    <source>
        <dbReference type="EMBL" id="JAH88083.1"/>
    </source>
</evidence>
<organism evidence="1">
    <name type="scientific">Anguilla anguilla</name>
    <name type="common">European freshwater eel</name>
    <name type="synonym">Muraena anguilla</name>
    <dbReference type="NCBI Taxonomy" id="7936"/>
    <lineage>
        <taxon>Eukaryota</taxon>
        <taxon>Metazoa</taxon>
        <taxon>Chordata</taxon>
        <taxon>Craniata</taxon>
        <taxon>Vertebrata</taxon>
        <taxon>Euteleostomi</taxon>
        <taxon>Actinopterygii</taxon>
        <taxon>Neopterygii</taxon>
        <taxon>Teleostei</taxon>
        <taxon>Anguilliformes</taxon>
        <taxon>Anguillidae</taxon>
        <taxon>Anguilla</taxon>
    </lineage>
</organism>
<dbReference type="AlphaFoldDB" id="A0A0E9WF16"/>
<reference evidence="1" key="1">
    <citation type="submission" date="2014-11" db="EMBL/GenBank/DDBJ databases">
        <authorList>
            <person name="Amaro Gonzalez C."/>
        </authorList>
    </citation>
    <scope>NUCLEOTIDE SEQUENCE</scope>
</reference>
<protein>
    <submittedName>
        <fullName evidence="1">Uncharacterized protein</fullName>
    </submittedName>
</protein>